<dbReference type="InterPro" id="IPR050773">
    <property type="entry name" value="CbxX/CfxQ_RuBisCO_ESX"/>
</dbReference>
<dbReference type="GO" id="GO:0005524">
    <property type="term" value="F:ATP binding"/>
    <property type="evidence" value="ECO:0007669"/>
    <property type="project" value="UniProtKB-KW"/>
</dbReference>
<keyword evidence="3" id="KW-0067">ATP-binding</keyword>
<dbReference type="InterPro" id="IPR027417">
    <property type="entry name" value="P-loop_NTPase"/>
</dbReference>
<dbReference type="Pfam" id="PF00004">
    <property type="entry name" value="AAA"/>
    <property type="match status" value="2"/>
</dbReference>
<name>A0A5N6TWE2_ASPAV</name>
<evidence type="ECO:0000256" key="2">
    <source>
        <dbReference type="ARBA" id="ARBA00022741"/>
    </source>
</evidence>
<organism evidence="6 7">
    <name type="scientific">Aspergillus avenaceus</name>
    <dbReference type="NCBI Taxonomy" id="36643"/>
    <lineage>
        <taxon>Eukaryota</taxon>
        <taxon>Fungi</taxon>
        <taxon>Dikarya</taxon>
        <taxon>Ascomycota</taxon>
        <taxon>Pezizomycotina</taxon>
        <taxon>Eurotiomycetes</taxon>
        <taxon>Eurotiomycetidae</taxon>
        <taxon>Eurotiales</taxon>
        <taxon>Aspergillaceae</taxon>
        <taxon>Aspergillus</taxon>
        <taxon>Aspergillus subgen. Circumdati</taxon>
    </lineage>
</organism>
<dbReference type="GO" id="GO:0016887">
    <property type="term" value="F:ATP hydrolysis activity"/>
    <property type="evidence" value="ECO:0007669"/>
    <property type="project" value="InterPro"/>
</dbReference>
<dbReference type="OrthoDB" id="2423195at2759"/>
<evidence type="ECO:0000256" key="3">
    <source>
        <dbReference type="ARBA" id="ARBA00022840"/>
    </source>
</evidence>
<dbReference type="CDD" id="cd00009">
    <property type="entry name" value="AAA"/>
    <property type="match status" value="2"/>
</dbReference>
<dbReference type="AlphaFoldDB" id="A0A5N6TWE2"/>
<dbReference type="InterPro" id="IPR041627">
    <property type="entry name" value="AAA_lid_6"/>
</dbReference>
<evidence type="ECO:0000313" key="7">
    <source>
        <dbReference type="Proteomes" id="UP000325780"/>
    </source>
</evidence>
<dbReference type="Pfam" id="PF17866">
    <property type="entry name" value="AAA_lid_6"/>
    <property type="match status" value="1"/>
</dbReference>
<reference evidence="6 7" key="1">
    <citation type="submission" date="2019-04" db="EMBL/GenBank/DDBJ databases">
        <title>Friends and foes A comparative genomics study of 23 Aspergillus species from section Flavi.</title>
        <authorList>
            <consortium name="DOE Joint Genome Institute"/>
            <person name="Kjaerbolling I."/>
            <person name="Vesth T."/>
            <person name="Frisvad J.C."/>
            <person name="Nybo J.L."/>
            <person name="Theobald S."/>
            <person name="Kildgaard S."/>
            <person name="Isbrandt T."/>
            <person name="Kuo A."/>
            <person name="Sato A."/>
            <person name="Lyhne E.K."/>
            <person name="Kogle M.E."/>
            <person name="Wiebenga A."/>
            <person name="Kun R.S."/>
            <person name="Lubbers R.J."/>
            <person name="Makela M.R."/>
            <person name="Barry K."/>
            <person name="Chovatia M."/>
            <person name="Clum A."/>
            <person name="Daum C."/>
            <person name="Haridas S."/>
            <person name="He G."/>
            <person name="LaButti K."/>
            <person name="Lipzen A."/>
            <person name="Mondo S."/>
            <person name="Riley R."/>
            <person name="Salamov A."/>
            <person name="Simmons B.A."/>
            <person name="Magnuson J.K."/>
            <person name="Henrissat B."/>
            <person name="Mortensen U.H."/>
            <person name="Larsen T.O."/>
            <person name="Devries R.P."/>
            <person name="Grigoriev I.V."/>
            <person name="Machida M."/>
            <person name="Baker S.E."/>
            <person name="Andersen M.R."/>
        </authorList>
    </citation>
    <scope>NUCLEOTIDE SEQUENCE [LARGE SCALE GENOMIC DNA]</scope>
    <source>
        <strain evidence="6 7">IBT 18842</strain>
    </source>
</reference>
<evidence type="ECO:0000256" key="1">
    <source>
        <dbReference type="ARBA" id="ARBA00010378"/>
    </source>
</evidence>
<proteinExistence type="inferred from homology"/>
<evidence type="ECO:0000256" key="4">
    <source>
        <dbReference type="SAM" id="MobiDB-lite"/>
    </source>
</evidence>
<accession>A0A5N6TWE2</accession>
<evidence type="ECO:0000259" key="5">
    <source>
        <dbReference type="SMART" id="SM00382"/>
    </source>
</evidence>
<sequence length="910" mass="103105">MVTHELAMDTYEDLPHSCDFSEDDKDFSNDRLCSIDSANEDTPDGTIDQGTSSEVIDHDAYNTVTTNPCDEGNSTDDDESRSISSTDSMYFLKTWKLSLEVRHLEKVMDRVMCLVGQEQVKEHFLQAKARLEARKVRKENSTARLNIIIKGNAGRGKSTVARLYAELLRCFGFSQGPCPEMPGYQRQYIRYGIQIIYKASWLTNNGLDTEKFLDELDEYGEDVVTILVNPTDEFYNTSGRWRFERIALEDFTDAELRQILVRKLKQQQLLVEGGFESHALSMLAQRVGQKREGSNYLNTWGLDLEMEQVMRRHAVRLSLSSVQGLTARRRRFQYRFLSQEDLIPKPIDSLDGSVAWKQIQAMVGIDHVKKSIDGLLYRLQANYHRELQGKPPIEITMNQVILGPPGTGKTTIAKLFGQVTIDLGLLPQGEVVIKNPSDFLGQQMGESETKAKQILDATHGKVLIIDDAHMLFQSTGDNIMALDTYHRAIIDTLVANIHNQPSDNRCVILIGYPDEMEELFRQSNPGLRRRFPLEDAIRFHDYELDHLMQILDLNLARGQITATDTAKQVAAAVLTRARDRPNFGNGGDVENLLRKAKSAFHVRTNILNSGEANICLEPEDFDQDYNRDARAGQACENLFSKLVGMDKVKIQLRSYSKIASGMRLRGIDPRAHLPFTFVFRGPPGTGKTTTARIVGEIFYEIGFLSTTEVIECSARDLIGQWLGQTAPKVRAMMERALGKVLFIDEAYRLSDESHNNSYHQEAVGELVDSLTKPRFARKLVVVLAGYDHEMDQLLHTNPGLRSRFPTDIVFPSMSPRNCFKYLRQRLREVHIRLRCPPGEPNAEKTIIDCFSQLSTTDSWASARDVETLINTLMGRVFEGPISSTEGTLNLPWDTLVGVLNDMLRQRKRIH</sequence>
<feature type="domain" description="AAA+ ATPase" evidence="5">
    <location>
        <begin position="673"/>
        <end position="814"/>
    </location>
</feature>
<dbReference type="InterPro" id="IPR003593">
    <property type="entry name" value="AAA+_ATPase"/>
</dbReference>
<gene>
    <name evidence="6" type="ORF">BDV25DRAFT_139616</name>
</gene>
<dbReference type="Proteomes" id="UP000325780">
    <property type="component" value="Unassembled WGS sequence"/>
</dbReference>
<evidence type="ECO:0000313" key="6">
    <source>
        <dbReference type="EMBL" id="KAE8150617.1"/>
    </source>
</evidence>
<dbReference type="InterPro" id="IPR000641">
    <property type="entry name" value="CbxX/CfxQ"/>
</dbReference>
<protein>
    <submittedName>
        <fullName evidence="6">P-loop containing nucleoside triphosphate hydrolase protein</fullName>
    </submittedName>
</protein>
<keyword evidence="2" id="KW-0547">Nucleotide-binding</keyword>
<keyword evidence="6" id="KW-0378">Hydrolase</keyword>
<dbReference type="Gene3D" id="3.40.50.300">
    <property type="entry name" value="P-loop containing nucleotide triphosphate hydrolases"/>
    <property type="match status" value="3"/>
</dbReference>
<dbReference type="PANTHER" id="PTHR43392">
    <property type="entry name" value="AAA-TYPE ATPASE FAMILY PROTEIN / ANKYRIN REPEAT FAMILY PROTEIN"/>
    <property type="match status" value="1"/>
</dbReference>
<dbReference type="PANTHER" id="PTHR43392:SF2">
    <property type="entry name" value="AAA-TYPE ATPASE FAMILY PROTEIN _ ANKYRIN REPEAT FAMILY PROTEIN"/>
    <property type="match status" value="1"/>
</dbReference>
<dbReference type="SUPFAM" id="SSF52540">
    <property type="entry name" value="P-loop containing nucleoside triphosphate hydrolases"/>
    <property type="match status" value="3"/>
</dbReference>
<comment type="similarity">
    <text evidence="1">Belongs to the CbxX/CfxQ family.</text>
</comment>
<dbReference type="SMART" id="SM00382">
    <property type="entry name" value="AAA"/>
    <property type="match status" value="2"/>
</dbReference>
<dbReference type="FunFam" id="3.40.50.300:FF:000216">
    <property type="entry name" value="Type VII secretion ATPase EccA"/>
    <property type="match status" value="2"/>
</dbReference>
<dbReference type="PRINTS" id="PR00819">
    <property type="entry name" value="CBXCFQXSUPER"/>
</dbReference>
<keyword evidence="7" id="KW-1185">Reference proteome</keyword>
<dbReference type="EMBL" id="ML742089">
    <property type="protein sequence ID" value="KAE8150617.1"/>
    <property type="molecule type" value="Genomic_DNA"/>
</dbReference>
<feature type="region of interest" description="Disordered" evidence="4">
    <location>
        <begin position="36"/>
        <end position="83"/>
    </location>
</feature>
<feature type="domain" description="AAA+ ATPase" evidence="5">
    <location>
        <begin position="397"/>
        <end position="554"/>
    </location>
</feature>
<dbReference type="InterPro" id="IPR003959">
    <property type="entry name" value="ATPase_AAA_core"/>
</dbReference>